<dbReference type="InterPro" id="IPR029044">
    <property type="entry name" value="Nucleotide-diphossugar_trans"/>
</dbReference>
<dbReference type="Pfam" id="PF13641">
    <property type="entry name" value="Glyco_tranf_2_3"/>
    <property type="match status" value="1"/>
</dbReference>
<gene>
    <name evidence="2" type="ORF">E6C55_04525</name>
</gene>
<name>A0A4S4CC75_9BACL</name>
<dbReference type="EMBL" id="SSOB01000004">
    <property type="protein sequence ID" value="THF83534.1"/>
    <property type="molecule type" value="Genomic_DNA"/>
</dbReference>
<dbReference type="GO" id="GO:0016740">
    <property type="term" value="F:transferase activity"/>
    <property type="evidence" value="ECO:0007669"/>
    <property type="project" value="UniProtKB-KW"/>
</dbReference>
<dbReference type="OrthoDB" id="6713581at2"/>
<keyword evidence="2" id="KW-0808">Transferase</keyword>
<dbReference type="PANTHER" id="PTHR43685:SF11">
    <property type="entry name" value="GLYCOSYLTRANSFERASE TAGX-RELATED"/>
    <property type="match status" value="1"/>
</dbReference>
<protein>
    <submittedName>
        <fullName evidence="2">Glycosyltransferase family 2 protein</fullName>
    </submittedName>
</protein>
<sequence length="240" mass="27480">MQGGLNVAGARDAGVSVVVCTNRPAYLGNIIDNYSRQHYRKKELILIVNDDSADLAMYRRVASRAGRASVYRMPSRISLGQCLNAGMGLAKLPLIAKFDDDDYYSPNYLKEQVGALMRKKADVVGKHSCLVYLEASRRLLLRSKEYRNKYATFVQGGTILFRREVLKQVRFPDLSVGEDVKFLRDCSRRGYRTYATSPYNYVYIRRANKMSHTWRVKDEFYRRGSEVIGSGAHYRAFADR</sequence>
<dbReference type="Proteomes" id="UP000310636">
    <property type="component" value="Unassembled WGS sequence"/>
</dbReference>
<accession>A0A4S4CC75</accession>
<evidence type="ECO:0000256" key="1">
    <source>
        <dbReference type="ARBA" id="ARBA00006739"/>
    </source>
</evidence>
<dbReference type="Gene3D" id="3.90.550.10">
    <property type="entry name" value="Spore Coat Polysaccharide Biosynthesis Protein SpsA, Chain A"/>
    <property type="match status" value="1"/>
</dbReference>
<evidence type="ECO:0000313" key="3">
    <source>
        <dbReference type="Proteomes" id="UP000310636"/>
    </source>
</evidence>
<dbReference type="AlphaFoldDB" id="A0A4S4CC75"/>
<dbReference type="SUPFAM" id="SSF53448">
    <property type="entry name" value="Nucleotide-diphospho-sugar transferases"/>
    <property type="match status" value="1"/>
</dbReference>
<reference evidence="2 3" key="1">
    <citation type="submission" date="2019-04" db="EMBL/GenBank/DDBJ databases">
        <title>Cohnella sp. nov. isolated from preserved vegetables.</title>
        <authorList>
            <person name="Lin S.-Y."/>
            <person name="Hung M.-H."/>
            <person name="Young C.-C."/>
        </authorList>
    </citation>
    <scope>NUCLEOTIDE SEQUENCE [LARGE SCALE GENOMIC DNA]</scope>
    <source>
        <strain evidence="2 3">CC-MHH1044</strain>
    </source>
</reference>
<evidence type="ECO:0000313" key="2">
    <source>
        <dbReference type="EMBL" id="THF83534.1"/>
    </source>
</evidence>
<keyword evidence="3" id="KW-1185">Reference proteome</keyword>
<dbReference type="InterPro" id="IPR050834">
    <property type="entry name" value="Glycosyltransf_2"/>
</dbReference>
<proteinExistence type="inferred from homology"/>
<comment type="similarity">
    <text evidence="1">Belongs to the glycosyltransferase 2 family.</text>
</comment>
<dbReference type="CDD" id="cd00761">
    <property type="entry name" value="Glyco_tranf_GTA_type"/>
    <property type="match status" value="1"/>
</dbReference>
<comment type="caution">
    <text evidence="2">The sequence shown here is derived from an EMBL/GenBank/DDBJ whole genome shotgun (WGS) entry which is preliminary data.</text>
</comment>
<dbReference type="PANTHER" id="PTHR43685">
    <property type="entry name" value="GLYCOSYLTRANSFERASE"/>
    <property type="match status" value="1"/>
</dbReference>
<organism evidence="2 3">
    <name type="scientific">Cohnella fermenti</name>
    <dbReference type="NCBI Taxonomy" id="2565925"/>
    <lineage>
        <taxon>Bacteria</taxon>
        <taxon>Bacillati</taxon>
        <taxon>Bacillota</taxon>
        <taxon>Bacilli</taxon>
        <taxon>Bacillales</taxon>
        <taxon>Paenibacillaceae</taxon>
        <taxon>Cohnella</taxon>
    </lineage>
</organism>